<gene>
    <name evidence="1" type="ORF">Amon02_001327800</name>
</gene>
<organism evidence="1 2">
    <name type="scientific">Ambrosiozyma monospora</name>
    <name type="common">Yeast</name>
    <name type="synonym">Endomycopsis monosporus</name>
    <dbReference type="NCBI Taxonomy" id="43982"/>
    <lineage>
        <taxon>Eukaryota</taxon>
        <taxon>Fungi</taxon>
        <taxon>Dikarya</taxon>
        <taxon>Ascomycota</taxon>
        <taxon>Saccharomycotina</taxon>
        <taxon>Pichiomycetes</taxon>
        <taxon>Pichiales</taxon>
        <taxon>Pichiaceae</taxon>
        <taxon>Ambrosiozyma</taxon>
    </lineage>
</organism>
<evidence type="ECO:0000313" key="2">
    <source>
        <dbReference type="Proteomes" id="UP001165064"/>
    </source>
</evidence>
<protein>
    <submittedName>
        <fullName evidence="1">Unnamed protein product</fullName>
    </submittedName>
</protein>
<name>A0ACB5UDQ1_AMBMO</name>
<dbReference type="Proteomes" id="UP001165064">
    <property type="component" value="Unassembled WGS sequence"/>
</dbReference>
<proteinExistence type="predicted"/>
<dbReference type="EMBL" id="BSXS01017043">
    <property type="protein sequence ID" value="GMF08503.1"/>
    <property type="molecule type" value="Genomic_DNA"/>
</dbReference>
<accession>A0ACB5UDQ1</accession>
<evidence type="ECO:0000313" key="1">
    <source>
        <dbReference type="EMBL" id="GMF08503.1"/>
    </source>
</evidence>
<comment type="caution">
    <text evidence="1">The sequence shown here is derived from an EMBL/GenBank/DDBJ whole genome shotgun (WGS) entry which is preliminary data.</text>
</comment>
<sequence>MITIPINFFESYDRQSKEQKHLVRQYHHKKEATHRYYLAAAVVEVAYYQQYPIYDHHRQMPVVVDDFVLQKNQPEPVVDVLGTG</sequence>
<reference evidence="1" key="1">
    <citation type="submission" date="2023-04" db="EMBL/GenBank/DDBJ databases">
        <title>Ambrosiozyma monospora NBRC 10751.</title>
        <authorList>
            <person name="Ichikawa N."/>
            <person name="Sato H."/>
            <person name="Tonouchi N."/>
        </authorList>
    </citation>
    <scope>NUCLEOTIDE SEQUENCE</scope>
    <source>
        <strain evidence="1">NBRC 10751</strain>
    </source>
</reference>
<keyword evidence="2" id="KW-1185">Reference proteome</keyword>